<sequence length="299" mass="35934">MDETPQERFLKELSDKVLQQEVNGSKEEKDWFIRLRFHPSNYEIDNENKEKNDLLKLMDAKLNYKPTNIQRTQSQVIDAFIYQYHAEMVEDQVDIESLKNPKRGERGIWKKVYHWLWNDKFPRWQFNQFWQQFKQQETSQPNWIKFVPTERGMYWEEPVNSTPTIPCNQPLKMELNLNYPDCYLLLLNRELNTNTRFLVCPSLAFAPDNKIDQPPILLPQMGSIATQKNRFIEFKGEGVEEYLGIVSEKPIEIERLTCNHKQQFPILEDDSLNQLWQQLQQQQNWQVFYQSFQVVKPQP</sequence>
<dbReference type="AlphaFoldDB" id="A0A7Z9BIM0"/>
<evidence type="ECO:0000313" key="2">
    <source>
        <dbReference type="Proteomes" id="UP000182190"/>
    </source>
</evidence>
<dbReference type="Proteomes" id="UP000182190">
    <property type="component" value="Unassembled WGS sequence"/>
</dbReference>
<accession>A0A7Z9BIM0</accession>
<proteinExistence type="predicted"/>
<dbReference type="RefSeq" id="WP_083623049.1">
    <property type="nucleotide sequence ID" value="NZ_LR735024.1"/>
</dbReference>
<gene>
    <name evidence="1" type="ORF">PL9631_1010005</name>
</gene>
<reference evidence="1" key="1">
    <citation type="submission" date="2019-10" db="EMBL/GenBank/DDBJ databases">
        <authorList>
            <consortium name="Genoscope - CEA"/>
            <person name="William W."/>
        </authorList>
    </citation>
    <scope>NUCLEOTIDE SEQUENCE [LARGE SCALE GENOMIC DNA]</scope>
    <source>
        <strain evidence="1">BBR_PRJEB10994</strain>
    </source>
</reference>
<dbReference type="OrthoDB" id="452710at2"/>
<dbReference type="EMBL" id="CZCS02000004">
    <property type="protein sequence ID" value="VXD10730.1"/>
    <property type="molecule type" value="Genomic_DNA"/>
</dbReference>
<keyword evidence="2" id="KW-1185">Reference proteome</keyword>
<name>A0A7Z9BIM0_9CYAN</name>
<evidence type="ECO:0008006" key="3">
    <source>
        <dbReference type="Google" id="ProtNLM"/>
    </source>
</evidence>
<evidence type="ECO:0000313" key="1">
    <source>
        <dbReference type="EMBL" id="VXD10730.1"/>
    </source>
</evidence>
<organism evidence="1 2">
    <name type="scientific">Planktothrix paucivesiculata PCC 9631</name>
    <dbReference type="NCBI Taxonomy" id="671071"/>
    <lineage>
        <taxon>Bacteria</taxon>
        <taxon>Bacillati</taxon>
        <taxon>Cyanobacteriota</taxon>
        <taxon>Cyanophyceae</taxon>
        <taxon>Oscillatoriophycideae</taxon>
        <taxon>Oscillatoriales</taxon>
        <taxon>Microcoleaceae</taxon>
        <taxon>Planktothrix</taxon>
    </lineage>
</organism>
<protein>
    <recommendedName>
        <fullName evidence="3">DUF4384 domain-containing protein</fullName>
    </recommendedName>
</protein>
<comment type="caution">
    <text evidence="1">The sequence shown here is derived from an EMBL/GenBank/DDBJ whole genome shotgun (WGS) entry which is preliminary data.</text>
</comment>